<organism evidence="1 2">
    <name type="scientific">Paraburkholderia dioscoreae</name>
    <dbReference type="NCBI Taxonomy" id="2604047"/>
    <lineage>
        <taxon>Bacteria</taxon>
        <taxon>Pseudomonadati</taxon>
        <taxon>Pseudomonadota</taxon>
        <taxon>Betaproteobacteria</taxon>
        <taxon>Burkholderiales</taxon>
        <taxon>Burkholderiaceae</taxon>
        <taxon>Paraburkholderia</taxon>
    </lineage>
</organism>
<name>A0A5Q4Z7M5_9BURK</name>
<dbReference type="EMBL" id="LR699553">
    <property type="protein sequence ID" value="VVD29707.1"/>
    <property type="molecule type" value="Genomic_DNA"/>
</dbReference>
<proteinExistence type="predicted"/>
<dbReference type="KEGG" id="pdio:PDMSB3_3251"/>
<gene>
    <name evidence="1" type="ORF">PDMSB3_3251</name>
</gene>
<dbReference type="AlphaFoldDB" id="A0A5Q4Z7M5"/>
<reference evidence="1 2" key="1">
    <citation type="submission" date="2019-08" db="EMBL/GenBank/DDBJ databases">
        <authorList>
            <person name="Herpell B J."/>
        </authorList>
    </citation>
    <scope>NUCLEOTIDE SEQUENCE [LARGE SCALE GENOMIC DNA]</scope>
    <source>
        <strain evidence="2">Msb3</strain>
    </source>
</reference>
<accession>A0A5Q4Z7M5</accession>
<dbReference type="Proteomes" id="UP000325811">
    <property type="component" value="Chromosome I"/>
</dbReference>
<sequence>MAGDEPSGGAGGAGLREARKRVFGVRARVCVSAPKRVFYFRGEFSVRLWLRVQP</sequence>
<evidence type="ECO:0000313" key="1">
    <source>
        <dbReference type="EMBL" id="VVD29707.1"/>
    </source>
</evidence>
<evidence type="ECO:0000313" key="2">
    <source>
        <dbReference type="Proteomes" id="UP000325811"/>
    </source>
</evidence>
<keyword evidence="2" id="KW-1185">Reference proteome</keyword>
<protein>
    <submittedName>
        <fullName evidence="1">Uncharacterized protein</fullName>
    </submittedName>
</protein>